<accession>A0A2P2L3G7</accession>
<name>A0A2P2L3G7_RHIMU</name>
<sequence>MKRPGVAIRTSTACSRFSVWVLCRNPPVTTIDRKGTPNFDIDRQSLKTCSSYTSLRSSHTAN</sequence>
<proteinExistence type="predicted"/>
<dbReference type="EMBL" id="GGEC01032025">
    <property type="protein sequence ID" value="MBX12509.1"/>
    <property type="molecule type" value="Transcribed_RNA"/>
</dbReference>
<dbReference type="AlphaFoldDB" id="A0A2P2L3G7"/>
<organism evidence="1">
    <name type="scientific">Rhizophora mucronata</name>
    <name type="common">Asiatic mangrove</name>
    <dbReference type="NCBI Taxonomy" id="61149"/>
    <lineage>
        <taxon>Eukaryota</taxon>
        <taxon>Viridiplantae</taxon>
        <taxon>Streptophyta</taxon>
        <taxon>Embryophyta</taxon>
        <taxon>Tracheophyta</taxon>
        <taxon>Spermatophyta</taxon>
        <taxon>Magnoliopsida</taxon>
        <taxon>eudicotyledons</taxon>
        <taxon>Gunneridae</taxon>
        <taxon>Pentapetalae</taxon>
        <taxon>rosids</taxon>
        <taxon>fabids</taxon>
        <taxon>Malpighiales</taxon>
        <taxon>Rhizophoraceae</taxon>
        <taxon>Rhizophora</taxon>
    </lineage>
</organism>
<reference evidence="1" key="1">
    <citation type="submission" date="2018-02" db="EMBL/GenBank/DDBJ databases">
        <title>Rhizophora mucronata_Transcriptome.</title>
        <authorList>
            <person name="Meera S.P."/>
            <person name="Sreeshan A."/>
            <person name="Augustine A."/>
        </authorList>
    </citation>
    <scope>NUCLEOTIDE SEQUENCE</scope>
    <source>
        <tissue evidence="1">Leaf</tissue>
    </source>
</reference>
<evidence type="ECO:0000313" key="1">
    <source>
        <dbReference type="EMBL" id="MBX12509.1"/>
    </source>
</evidence>
<protein>
    <submittedName>
        <fullName evidence="1">Uncharacterized protein</fullName>
    </submittedName>
</protein>